<feature type="non-terminal residue" evidence="1">
    <location>
        <position position="1"/>
    </location>
</feature>
<dbReference type="GO" id="GO:0003735">
    <property type="term" value="F:structural constituent of ribosome"/>
    <property type="evidence" value="ECO:0007669"/>
    <property type="project" value="TreeGrafter"/>
</dbReference>
<dbReference type="PANTHER" id="PTHR13071:SF4">
    <property type="entry name" value="SMALL RIBOSOMAL SUBUNIT PROTEIN MS22"/>
    <property type="match status" value="1"/>
</dbReference>
<proteinExistence type="evidence at transcript level"/>
<evidence type="ECO:0000313" key="1">
    <source>
        <dbReference type="EMBL" id="JAC15093.1"/>
    </source>
</evidence>
<dbReference type="Pfam" id="PF10245">
    <property type="entry name" value="MRP-S22"/>
    <property type="match status" value="1"/>
</dbReference>
<accession>A0A023F1C9</accession>
<dbReference type="GO" id="GO:0005763">
    <property type="term" value="C:mitochondrial small ribosomal subunit"/>
    <property type="evidence" value="ECO:0007669"/>
    <property type="project" value="TreeGrafter"/>
</dbReference>
<sequence>FFKKLRSNCCYCTQNEQVIDRKYSLFFDGKVQELLKRLTEKDLEKVFRKRKFGEKPQTPEFKFMTDEELVKALKDVEIRADKKLQMPPVLPVRKEIDDVFICDTILKGYSESKFVFTDISYGKNDRDRIIVVREPNGTLRKANWEERSRMNEIYFPRPGRKLWMPTMFKEELLLKDLLTRKEYLFILDRACLQFEPDDPDYVRVTTAVYNHINEESEFNEIRSTRHYGSLVFYLIINRNIENLLSENLETNRLQEAVWALDLYNIIHLESKCDHKYVKGEELDYIKVIIIFVILNINSKIFKAFNQNTSRKVINFSMLRAENSMIQRVFRKFYYLRKLVKTH</sequence>
<reference evidence="1" key="1">
    <citation type="journal article" date="2014" name="PLoS Negl. Trop. Dis.">
        <title>An updated insight into the Sialotranscriptome of Triatoma infestans: developmental stage and geographic variations.</title>
        <authorList>
            <person name="Schwarz A."/>
            <person name="Medrano-Mercado N."/>
            <person name="Schaub G.A."/>
            <person name="Struchiner C.J."/>
            <person name="Bargues M.D."/>
            <person name="Levy M.Z."/>
            <person name="Ribeiro J.M."/>
        </authorList>
    </citation>
    <scope>NUCLEOTIDE SEQUENCE</scope>
    <source>
        <strain evidence="1">Chile</strain>
        <tissue evidence="1">Salivary glands</tissue>
    </source>
</reference>
<dbReference type="PANTHER" id="PTHR13071">
    <property type="entry name" value="MITOCHONDRIAL 28S RIBOSOMAL PROTEIN S22"/>
    <property type="match status" value="1"/>
</dbReference>
<dbReference type="EMBL" id="GBBI01003619">
    <property type="protein sequence ID" value="JAC15093.1"/>
    <property type="molecule type" value="mRNA"/>
</dbReference>
<keyword evidence="1" id="KW-0689">Ribosomal protein</keyword>
<dbReference type="InterPro" id="IPR019374">
    <property type="entry name" value="Ribosomal_mS22"/>
</dbReference>
<keyword evidence="1" id="KW-0687">Ribonucleoprotein</keyword>
<protein>
    <submittedName>
        <fullName evidence="1">Putative mitochondrial 28s ribosomal protein s22</fullName>
    </submittedName>
</protein>
<dbReference type="AlphaFoldDB" id="A0A023F1C9"/>
<organism evidence="1">
    <name type="scientific">Triatoma infestans</name>
    <name type="common">Assassin bug</name>
    <dbReference type="NCBI Taxonomy" id="30076"/>
    <lineage>
        <taxon>Eukaryota</taxon>
        <taxon>Metazoa</taxon>
        <taxon>Ecdysozoa</taxon>
        <taxon>Arthropoda</taxon>
        <taxon>Hexapoda</taxon>
        <taxon>Insecta</taxon>
        <taxon>Pterygota</taxon>
        <taxon>Neoptera</taxon>
        <taxon>Paraneoptera</taxon>
        <taxon>Hemiptera</taxon>
        <taxon>Heteroptera</taxon>
        <taxon>Panheteroptera</taxon>
        <taxon>Cimicomorpha</taxon>
        <taxon>Reduviidae</taxon>
        <taxon>Triatominae</taxon>
        <taxon>Triatoma</taxon>
    </lineage>
</organism>
<name>A0A023F1C9_TRIIF</name>